<keyword evidence="1" id="KW-1133">Transmembrane helix</keyword>
<feature type="transmembrane region" description="Helical" evidence="1">
    <location>
        <begin position="21"/>
        <end position="42"/>
    </location>
</feature>
<evidence type="ECO:0000256" key="1">
    <source>
        <dbReference type="SAM" id="Phobius"/>
    </source>
</evidence>
<name>A0A7X5SCG0_XANPE</name>
<feature type="non-terminal residue" evidence="3">
    <location>
        <position position="1"/>
    </location>
</feature>
<evidence type="ECO:0000313" key="4">
    <source>
        <dbReference type="Proteomes" id="UP000471082"/>
    </source>
</evidence>
<proteinExistence type="predicted"/>
<comment type="caution">
    <text evidence="3">The sequence shown here is derived from an EMBL/GenBank/DDBJ whole genome shotgun (WGS) entry which is preliminary data.</text>
</comment>
<reference evidence="3 4" key="1">
    <citation type="submission" date="2019-11" db="EMBL/GenBank/DDBJ databases">
        <title>Genome-resolved metagenomics to study the prevalence of co-infection and intraspecific heterogeneity among plant pathogen metapopulations.</title>
        <authorList>
            <person name="Newberry E."/>
            <person name="Bhandari R."/>
            <person name="Kemble J."/>
            <person name="Sikora E."/>
            <person name="Potnis N."/>
        </authorList>
    </citation>
    <scope>NUCLEOTIDE SEQUENCE [LARGE SCALE GENOMIC DNA]</scope>
    <source>
        <strain evidence="3">Xp_Tom_Tuscaloosa_18b</strain>
    </source>
</reference>
<dbReference type="AlphaFoldDB" id="A0A7X5SCG0"/>
<dbReference type="Proteomes" id="UP000471082">
    <property type="component" value="Unassembled WGS sequence"/>
</dbReference>
<accession>A0A7X5SCG0</accession>
<dbReference type="EMBL" id="JAAGYU010002446">
    <property type="protein sequence ID" value="NEL81303.1"/>
    <property type="molecule type" value="Genomic_DNA"/>
</dbReference>
<dbReference type="Pfam" id="PF08019">
    <property type="entry name" value="EptA_B_N"/>
    <property type="match status" value="1"/>
</dbReference>
<sequence>LVAVHALLLGLLVWRWNAKPLLTLLLFTTALAAHYMDSYNVYLDADMLRNVLHTDHKESRELLTPGLILPLLCYFLIPATLLWRT</sequence>
<dbReference type="PANTHER" id="PTHR30443:SF0">
    <property type="entry name" value="PHOSPHOETHANOLAMINE TRANSFERASE EPTA"/>
    <property type="match status" value="1"/>
</dbReference>
<dbReference type="GO" id="GO:0009244">
    <property type="term" value="P:lipopolysaccharide core region biosynthetic process"/>
    <property type="evidence" value="ECO:0007669"/>
    <property type="project" value="TreeGrafter"/>
</dbReference>
<organism evidence="3 4">
    <name type="scientific">Xanthomonas perforans</name>
    <dbReference type="NCBI Taxonomy" id="442694"/>
    <lineage>
        <taxon>Bacteria</taxon>
        <taxon>Pseudomonadati</taxon>
        <taxon>Pseudomonadota</taxon>
        <taxon>Gammaproteobacteria</taxon>
        <taxon>Lysobacterales</taxon>
        <taxon>Lysobacteraceae</taxon>
        <taxon>Xanthomonas</taxon>
    </lineage>
</organism>
<feature type="domain" description="Phosphoethanolamine transferase N-terminal" evidence="2">
    <location>
        <begin position="1"/>
        <end position="85"/>
    </location>
</feature>
<gene>
    <name evidence="3" type="ORF">G3W61_34140</name>
</gene>
<evidence type="ECO:0000259" key="2">
    <source>
        <dbReference type="Pfam" id="PF08019"/>
    </source>
</evidence>
<dbReference type="InterPro" id="IPR040423">
    <property type="entry name" value="PEA_transferase"/>
</dbReference>
<dbReference type="PANTHER" id="PTHR30443">
    <property type="entry name" value="INNER MEMBRANE PROTEIN"/>
    <property type="match status" value="1"/>
</dbReference>
<dbReference type="GO" id="GO:0016776">
    <property type="term" value="F:phosphotransferase activity, phosphate group as acceptor"/>
    <property type="evidence" value="ECO:0007669"/>
    <property type="project" value="TreeGrafter"/>
</dbReference>
<feature type="transmembrane region" description="Helical" evidence="1">
    <location>
        <begin position="62"/>
        <end position="83"/>
    </location>
</feature>
<protein>
    <submittedName>
        <fullName evidence="3">DUF1705 domain-containing protein</fullName>
    </submittedName>
</protein>
<evidence type="ECO:0000313" key="3">
    <source>
        <dbReference type="EMBL" id="NEL81303.1"/>
    </source>
</evidence>
<dbReference type="InterPro" id="IPR012549">
    <property type="entry name" value="EptA-like_N"/>
</dbReference>
<keyword evidence="1" id="KW-0812">Transmembrane</keyword>
<feature type="non-terminal residue" evidence="3">
    <location>
        <position position="85"/>
    </location>
</feature>
<keyword evidence="1" id="KW-0472">Membrane</keyword>
<dbReference type="GO" id="GO:0005886">
    <property type="term" value="C:plasma membrane"/>
    <property type="evidence" value="ECO:0007669"/>
    <property type="project" value="UniProtKB-SubCell"/>
</dbReference>